<dbReference type="EMBL" id="GEVK01004033">
    <property type="protein sequence ID" value="JAU48799.1"/>
    <property type="molecule type" value="Transcribed_RNA"/>
</dbReference>
<evidence type="ECO:0000313" key="4">
    <source>
        <dbReference type="EMBL" id="JAU75056.1"/>
    </source>
</evidence>
<sequence length="105" mass="9857">MGGGGDAYWCPMFGGRMKSSPPSLFPGGGAVTTGGRVEDDGDGDSEGVATDCSGASTSSVDGDGASASCVDGDGASTSSVDGDGASTCSFDGTGDRSGWGIGVGA</sequence>
<dbReference type="EMBL" id="GEVL01002285">
    <property type="protein sequence ID" value="JAU75056.1"/>
    <property type="molecule type" value="Transcribed_RNA"/>
</dbReference>
<evidence type="ECO:0000313" key="2">
    <source>
        <dbReference type="EMBL" id="JAU07747.1"/>
    </source>
</evidence>
<gene>
    <name evidence="2" type="ORF">GA_TR303_c1_g1_i1_g.735</name>
    <name evidence="3" type="ORF">LC_TR17007_c0_g1_i1_g.58671</name>
    <name evidence="4" type="ORF">LE_TR12404_c0_g1_i1_g.40509</name>
</gene>
<evidence type="ECO:0000313" key="3">
    <source>
        <dbReference type="EMBL" id="JAU48799.1"/>
    </source>
</evidence>
<dbReference type="EMBL" id="GEVI01024573">
    <property type="protein sequence ID" value="JAU07747.1"/>
    <property type="molecule type" value="Transcribed_RNA"/>
</dbReference>
<protein>
    <submittedName>
        <fullName evidence="4">Uncharacterized protein</fullName>
    </submittedName>
</protein>
<name>A0A1J3I6N3_NOCCA</name>
<feature type="compositionally biased region" description="Gly residues" evidence="1">
    <location>
        <begin position="95"/>
        <end position="105"/>
    </location>
</feature>
<accession>A0A1J3I6N3</accession>
<evidence type="ECO:0000256" key="1">
    <source>
        <dbReference type="SAM" id="MobiDB-lite"/>
    </source>
</evidence>
<proteinExistence type="predicted"/>
<organism evidence="4">
    <name type="scientific">Noccaea caerulescens</name>
    <name type="common">Alpine penny-cress</name>
    <name type="synonym">Thlaspi caerulescens</name>
    <dbReference type="NCBI Taxonomy" id="107243"/>
    <lineage>
        <taxon>Eukaryota</taxon>
        <taxon>Viridiplantae</taxon>
        <taxon>Streptophyta</taxon>
        <taxon>Embryophyta</taxon>
        <taxon>Tracheophyta</taxon>
        <taxon>Spermatophyta</taxon>
        <taxon>Magnoliopsida</taxon>
        <taxon>eudicotyledons</taxon>
        <taxon>Gunneridae</taxon>
        <taxon>Pentapetalae</taxon>
        <taxon>rosids</taxon>
        <taxon>malvids</taxon>
        <taxon>Brassicales</taxon>
        <taxon>Brassicaceae</taxon>
        <taxon>Coluteocarpeae</taxon>
        <taxon>Noccaea</taxon>
    </lineage>
</organism>
<feature type="compositionally biased region" description="Polar residues" evidence="1">
    <location>
        <begin position="75"/>
        <end position="90"/>
    </location>
</feature>
<feature type="region of interest" description="Disordered" evidence="1">
    <location>
        <begin position="19"/>
        <end position="105"/>
    </location>
</feature>
<dbReference type="AlphaFoldDB" id="A0A1J3I6N3"/>
<reference evidence="4" key="1">
    <citation type="submission" date="2016-07" db="EMBL/GenBank/DDBJ databases">
        <title>De novo transcriptome assembly of four accessions of the metal hyperaccumulator plant Noccaea caerulescens.</title>
        <authorList>
            <person name="Blande D."/>
            <person name="Halimaa P."/>
            <person name="Tervahauta A.I."/>
            <person name="Aarts M.G."/>
            <person name="Karenlampi S.O."/>
        </authorList>
    </citation>
    <scope>NUCLEOTIDE SEQUENCE</scope>
</reference>